<gene>
    <name evidence="1" type="ORF">LCGC14_2204490</name>
</gene>
<organism evidence="1">
    <name type="scientific">marine sediment metagenome</name>
    <dbReference type="NCBI Taxonomy" id="412755"/>
    <lineage>
        <taxon>unclassified sequences</taxon>
        <taxon>metagenomes</taxon>
        <taxon>ecological metagenomes</taxon>
    </lineage>
</organism>
<evidence type="ECO:0000313" key="1">
    <source>
        <dbReference type="EMBL" id="KKL60522.1"/>
    </source>
</evidence>
<accession>A0A0F9GBE9</accession>
<protein>
    <submittedName>
        <fullName evidence="1">Uncharacterized protein</fullName>
    </submittedName>
</protein>
<name>A0A0F9GBE9_9ZZZZ</name>
<dbReference type="AlphaFoldDB" id="A0A0F9GBE9"/>
<proteinExistence type="predicted"/>
<sequence>MTVKDMMSQLRSETINTWFDLGLFLDRFKENRPVPSTTIHGKYKDYIASVAKNAMAICTFEYGTDGVSQEISKYTRVFKSIFKGVQIHYIGGKFSPKGEHLIPEDIKRFKLNGFESFDDWKLYKHFFFKKLERGGKKYNDLIIDFWEEVLYITEKLGTYLDNENIKLLYLVNTNSNPGNISFALSTVFISEYLGIPVINNNH</sequence>
<comment type="caution">
    <text evidence="1">The sequence shown here is derived from an EMBL/GenBank/DDBJ whole genome shotgun (WGS) entry which is preliminary data.</text>
</comment>
<feature type="non-terminal residue" evidence="1">
    <location>
        <position position="202"/>
    </location>
</feature>
<reference evidence="1" key="1">
    <citation type="journal article" date="2015" name="Nature">
        <title>Complex archaea that bridge the gap between prokaryotes and eukaryotes.</title>
        <authorList>
            <person name="Spang A."/>
            <person name="Saw J.H."/>
            <person name="Jorgensen S.L."/>
            <person name="Zaremba-Niedzwiedzka K."/>
            <person name="Martijn J."/>
            <person name="Lind A.E."/>
            <person name="van Eijk R."/>
            <person name="Schleper C."/>
            <person name="Guy L."/>
            <person name="Ettema T.J."/>
        </authorList>
    </citation>
    <scope>NUCLEOTIDE SEQUENCE</scope>
</reference>
<dbReference type="EMBL" id="LAZR01029123">
    <property type="protein sequence ID" value="KKL60522.1"/>
    <property type="molecule type" value="Genomic_DNA"/>
</dbReference>